<dbReference type="RefSeq" id="XP_022578332.1">
    <property type="nucleotide sequence ID" value="XM_022725105.1"/>
</dbReference>
<evidence type="ECO:0000256" key="4">
    <source>
        <dbReference type="ARBA" id="ARBA00022454"/>
    </source>
</evidence>
<dbReference type="GO" id="GO:0000939">
    <property type="term" value="C:inner kinetochore"/>
    <property type="evidence" value="ECO:0007669"/>
    <property type="project" value="TreeGrafter"/>
</dbReference>
<proteinExistence type="inferred from homology"/>
<evidence type="ECO:0000256" key="2">
    <source>
        <dbReference type="ARBA" id="ARBA00004584"/>
    </source>
</evidence>
<dbReference type="GO" id="GO:0000070">
    <property type="term" value="P:mitotic sister chromatid segregation"/>
    <property type="evidence" value="ECO:0007669"/>
    <property type="project" value="TreeGrafter"/>
</dbReference>
<evidence type="ECO:0000256" key="5">
    <source>
        <dbReference type="ARBA" id="ARBA00023242"/>
    </source>
</evidence>
<dbReference type="VEuPathDB" id="FungiDB:ASPZODRAFT_145761"/>
<dbReference type="CDD" id="cd22647">
    <property type="entry name" value="CTF3_NTD_HEAT"/>
    <property type="match status" value="1"/>
</dbReference>
<evidence type="ECO:0008006" key="9">
    <source>
        <dbReference type="Google" id="ProtNLM"/>
    </source>
</evidence>
<evidence type="ECO:0000256" key="1">
    <source>
        <dbReference type="ARBA" id="ARBA00004123"/>
    </source>
</evidence>
<dbReference type="GO" id="GO:0034080">
    <property type="term" value="P:CENP-A containing chromatin assembly"/>
    <property type="evidence" value="ECO:0007669"/>
    <property type="project" value="TreeGrafter"/>
</dbReference>
<dbReference type="PANTHER" id="PTHR48208:SF2">
    <property type="entry name" value="CENTROMERE PROTEIN I"/>
    <property type="match status" value="1"/>
</dbReference>
<dbReference type="InterPro" id="IPR012485">
    <property type="entry name" value="CENP-I"/>
</dbReference>
<dbReference type="AlphaFoldDB" id="A0A1L9S9G2"/>
<keyword evidence="4" id="KW-0158">Chromosome</keyword>
<dbReference type="GeneID" id="34611570"/>
<dbReference type="EMBL" id="KV878350">
    <property type="protein sequence ID" value="OJJ43822.1"/>
    <property type="molecule type" value="Genomic_DNA"/>
</dbReference>
<dbReference type="Proteomes" id="UP000184188">
    <property type="component" value="Unassembled WGS sequence"/>
</dbReference>
<dbReference type="Pfam" id="PF07778">
    <property type="entry name" value="CENP-I"/>
    <property type="match status" value="1"/>
</dbReference>
<evidence type="ECO:0000256" key="3">
    <source>
        <dbReference type="ARBA" id="ARBA00005470"/>
    </source>
</evidence>
<dbReference type="STRING" id="1073090.A0A1L9S9G2"/>
<keyword evidence="6" id="KW-0137">Centromere</keyword>
<evidence type="ECO:0000256" key="6">
    <source>
        <dbReference type="ARBA" id="ARBA00023328"/>
    </source>
</evidence>
<evidence type="ECO:0000313" key="7">
    <source>
        <dbReference type="EMBL" id="OJJ43822.1"/>
    </source>
</evidence>
<name>A0A1L9S9G2_9EURO</name>
<protein>
    <recommendedName>
        <fullName evidence="9">Mis6 domain protein</fullName>
    </recommendedName>
</protein>
<evidence type="ECO:0000313" key="8">
    <source>
        <dbReference type="Proteomes" id="UP000184188"/>
    </source>
</evidence>
<accession>A0A1L9S9G2</accession>
<dbReference type="OrthoDB" id="378564at2759"/>
<sequence>MSSDSSPEAPVRPTGLLDALAHLETVAHLPTKQRRIDVRYLAKVIASDAYEEGISPAALERLVNLITAQNELDQSTLTILIKNLYPQDKISTQVVTKVVCCLGPSKNKPSAATQAQLLRWLILTYDYLEDSTHLLKLYTVLFNFLDMISLRKPLCHLLSLLTRRKHVKPFRIQALMELHRNSGGDEKELLGLLQVFKNYYPEIIIGESGLSRRAGAFFKHPDPEWSSHVKSLQDRRLERTLATGGTSFQVVRRGIVKRSKVEMIVPDVQTSRVSQNHTSLEELRSISDFVEKLDQIEPPNQMVSVLGDNMAQKYLLLLQPEIANRRLNDWLNAFLVDRLEHTHDGDENEPEALTFVLSLAVEYARHTKELPASVSSFLTKFLPLWNGRDHRDQILGLLEYLPHESFEVIHRDFLRPVEVAILKTNPFAKTTLLDYYSTLIRQWGIKVRVQSSPSEESKPLSQLIAHAELLALSVLEIPPHAGNGMRPASLSVIEFYSSVSSLFSHAHLNGRIRITVPMAPTVYTLAFTPIASLTSILGSILTTYKTSFETSLTSEVLQVPSSSESLYPTELVGQFNGYVMDICNLVWRNRALNAEDPNALGCLVPASTVATLTRYIRDTNEASKERKREDAFHYNLTSVFSLSHHAALCNFSAACIVDIERTNGLTDSQPRLQKPVTQKALSALEKEGGIKLSWQEYRLRMLEWLDGVGSQGIGDLMRSTMKALRKE</sequence>
<comment type="similarity">
    <text evidence="3">Belongs to the CENP-I/CTF3 family.</text>
</comment>
<gene>
    <name evidence="7" type="ORF">ASPZODRAFT_145761</name>
</gene>
<keyword evidence="8" id="KW-1185">Reference proteome</keyword>
<dbReference type="GO" id="GO:0005634">
    <property type="term" value="C:nucleus"/>
    <property type="evidence" value="ECO:0007669"/>
    <property type="project" value="UniProtKB-SubCell"/>
</dbReference>
<dbReference type="PANTHER" id="PTHR48208">
    <property type="entry name" value="CENTROMERE PROTEIN I"/>
    <property type="match status" value="1"/>
</dbReference>
<reference evidence="8" key="1">
    <citation type="journal article" date="2017" name="Genome Biol.">
        <title>Comparative genomics reveals high biological diversity and specific adaptations in the industrially and medically important fungal genus Aspergillus.</title>
        <authorList>
            <person name="de Vries R.P."/>
            <person name="Riley R."/>
            <person name="Wiebenga A."/>
            <person name="Aguilar-Osorio G."/>
            <person name="Amillis S."/>
            <person name="Uchima C.A."/>
            <person name="Anderluh G."/>
            <person name="Asadollahi M."/>
            <person name="Askin M."/>
            <person name="Barry K."/>
            <person name="Battaglia E."/>
            <person name="Bayram O."/>
            <person name="Benocci T."/>
            <person name="Braus-Stromeyer S.A."/>
            <person name="Caldana C."/>
            <person name="Canovas D."/>
            <person name="Cerqueira G.C."/>
            <person name="Chen F."/>
            <person name="Chen W."/>
            <person name="Choi C."/>
            <person name="Clum A."/>
            <person name="Dos Santos R.A."/>
            <person name="Damasio A.R."/>
            <person name="Diallinas G."/>
            <person name="Emri T."/>
            <person name="Fekete E."/>
            <person name="Flipphi M."/>
            <person name="Freyberg S."/>
            <person name="Gallo A."/>
            <person name="Gournas C."/>
            <person name="Habgood R."/>
            <person name="Hainaut M."/>
            <person name="Harispe M.L."/>
            <person name="Henrissat B."/>
            <person name="Hilden K.S."/>
            <person name="Hope R."/>
            <person name="Hossain A."/>
            <person name="Karabika E."/>
            <person name="Karaffa L."/>
            <person name="Karanyi Z."/>
            <person name="Krasevec N."/>
            <person name="Kuo A."/>
            <person name="Kusch H."/>
            <person name="LaButti K."/>
            <person name="Lagendijk E.L."/>
            <person name="Lapidus A."/>
            <person name="Levasseur A."/>
            <person name="Lindquist E."/>
            <person name="Lipzen A."/>
            <person name="Logrieco A.F."/>
            <person name="MacCabe A."/>
            <person name="Maekelae M.R."/>
            <person name="Malavazi I."/>
            <person name="Melin P."/>
            <person name="Meyer V."/>
            <person name="Mielnichuk N."/>
            <person name="Miskei M."/>
            <person name="Molnar A.P."/>
            <person name="Mule G."/>
            <person name="Ngan C.Y."/>
            <person name="Orejas M."/>
            <person name="Orosz E."/>
            <person name="Ouedraogo J.P."/>
            <person name="Overkamp K.M."/>
            <person name="Park H.-S."/>
            <person name="Perrone G."/>
            <person name="Piumi F."/>
            <person name="Punt P.J."/>
            <person name="Ram A.F."/>
            <person name="Ramon A."/>
            <person name="Rauscher S."/>
            <person name="Record E."/>
            <person name="Riano-Pachon D.M."/>
            <person name="Robert V."/>
            <person name="Roehrig J."/>
            <person name="Ruller R."/>
            <person name="Salamov A."/>
            <person name="Salih N.S."/>
            <person name="Samson R.A."/>
            <person name="Sandor E."/>
            <person name="Sanguinetti M."/>
            <person name="Schuetze T."/>
            <person name="Sepcic K."/>
            <person name="Shelest E."/>
            <person name="Sherlock G."/>
            <person name="Sophianopoulou V."/>
            <person name="Squina F.M."/>
            <person name="Sun H."/>
            <person name="Susca A."/>
            <person name="Todd R.B."/>
            <person name="Tsang A."/>
            <person name="Unkles S.E."/>
            <person name="van de Wiele N."/>
            <person name="van Rossen-Uffink D."/>
            <person name="Oliveira J.V."/>
            <person name="Vesth T.C."/>
            <person name="Visser J."/>
            <person name="Yu J.-H."/>
            <person name="Zhou M."/>
            <person name="Andersen M.R."/>
            <person name="Archer D.B."/>
            <person name="Baker S.E."/>
            <person name="Benoit I."/>
            <person name="Brakhage A.A."/>
            <person name="Braus G.H."/>
            <person name="Fischer R."/>
            <person name="Frisvad J.C."/>
            <person name="Goldman G.H."/>
            <person name="Houbraken J."/>
            <person name="Oakley B."/>
            <person name="Pocsi I."/>
            <person name="Scazzocchio C."/>
            <person name="Seiboth B."/>
            <person name="vanKuyk P.A."/>
            <person name="Wortman J."/>
            <person name="Dyer P.S."/>
            <person name="Grigoriev I.V."/>
        </authorList>
    </citation>
    <scope>NUCLEOTIDE SEQUENCE [LARGE SCALE GENOMIC DNA]</scope>
    <source>
        <strain evidence="8">CBS 506.65</strain>
    </source>
</reference>
<organism evidence="7 8">
    <name type="scientific">Penicilliopsis zonata CBS 506.65</name>
    <dbReference type="NCBI Taxonomy" id="1073090"/>
    <lineage>
        <taxon>Eukaryota</taxon>
        <taxon>Fungi</taxon>
        <taxon>Dikarya</taxon>
        <taxon>Ascomycota</taxon>
        <taxon>Pezizomycotina</taxon>
        <taxon>Eurotiomycetes</taxon>
        <taxon>Eurotiomycetidae</taxon>
        <taxon>Eurotiales</taxon>
        <taxon>Aspergillaceae</taxon>
        <taxon>Penicilliopsis</taxon>
    </lineage>
</organism>
<comment type="subcellular location">
    <subcellularLocation>
        <location evidence="2">Chromosome</location>
        <location evidence="2">Centromere</location>
    </subcellularLocation>
    <subcellularLocation>
        <location evidence="1">Nucleus</location>
    </subcellularLocation>
</comment>
<keyword evidence="5" id="KW-0539">Nucleus</keyword>